<name>A0ABW2QTC9_9BURK</name>
<organism evidence="1 2">
    <name type="scientific">Hydrogenophaga atypica</name>
    <dbReference type="NCBI Taxonomy" id="249409"/>
    <lineage>
        <taxon>Bacteria</taxon>
        <taxon>Pseudomonadati</taxon>
        <taxon>Pseudomonadota</taxon>
        <taxon>Betaproteobacteria</taxon>
        <taxon>Burkholderiales</taxon>
        <taxon>Comamonadaceae</taxon>
        <taxon>Hydrogenophaga</taxon>
    </lineage>
</organism>
<proteinExistence type="predicted"/>
<dbReference type="EMBL" id="JBHTCA010000039">
    <property type="protein sequence ID" value="MFC7411637.1"/>
    <property type="molecule type" value="Genomic_DNA"/>
</dbReference>
<dbReference type="Proteomes" id="UP001596501">
    <property type="component" value="Unassembled WGS sequence"/>
</dbReference>
<evidence type="ECO:0000313" key="2">
    <source>
        <dbReference type="Proteomes" id="UP001596501"/>
    </source>
</evidence>
<reference evidence="2" key="1">
    <citation type="journal article" date="2019" name="Int. J. Syst. Evol. Microbiol.">
        <title>The Global Catalogue of Microorganisms (GCM) 10K type strain sequencing project: providing services to taxonomists for standard genome sequencing and annotation.</title>
        <authorList>
            <consortium name="The Broad Institute Genomics Platform"/>
            <consortium name="The Broad Institute Genome Sequencing Center for Infectious Disease"/>
            <person name="Wu L."/>
            <person name="Ma J."/>
        </authorList>
    </citation>
    <scope>NUCLEOTIDE SEQUENCE [LARGE SCALE GENOMIC DNA]</scope>
    <source>
        <strain evidence="2">CGMCC 1.12371</strain>
    </source>
</reference>
<evidence type="ECO:0000313" key="1">
    <source>
        <dbReference type="EMBL" id="MFC7411637.1"/>
    </source>
</evidence>
<accession>A0ABW2QTC9</accession>
<protein>
    <submittedName>
        <fullName evidence="1">Uncharacterized protein</fullName>
    </submittedName>
</protein>
<gene>
    <name evidence="1" type="ORF">ACFQPB_22515</name>
</gene>
<comment type="caution">
    <text evidence="1">The sequence shown here is derived from an EMBL/GenBank/DDBJ whole genome shotgun (WGS) entry which is preliminary data.</text>
</comment>
<sequence length="124" mass="13620">MVFKVKPKAATPAALIKDGTYRATVSNLKQFANTYGERIGFEFTIKGGQFDGERVMRSTAPQLSKQSKLAEVIEGILGRELTDKELQGGFDLEDLIDKECNILVLQSKSKAGAVYSNVERVFSA</sequence>
<keyword evidence="2" id="KW-1185">Reference proteome</keyword>
<dbReference type="RefSeq" id="WP_382228328.1">
    <property type="nucleotide sequence ID" value="NZ_JBHTCA010000039.1"/>
</dbReference>